<dbReference type="Gene3D" id="3.40.462.20">
    <property type="match status" value="1"/>
</dbReference>
<dbReference type="Pfam" id="PF01565">
    <property type="entry name" value="FAD_binding_4"/>
    <property type="match status" value="1"/>
</dbReference>
<keyword evidence="6" id="KW-0732">Signal</keyword>
<dbReference type="GO" id="GO:0071949">
    <property type="term" value="F:FAD binding"/>
    <property type="evidence" value="ECO:0007669"/>
    <property type="project" value="InterPro"/>
</dbReference>
<sequence length="548" mass="60072">MIYLHMLPFFGFLIHSFDVTRSSSTPSNSCSSAGRIDTIAESHVSFRDCLRSEVGQLDSFSSKIVFPGDLSYPLSTLTYNLAIQHNSSAIVYVSDAKDVSKAIKCASKFRVPVVARSGGHSYASFSSSPQGLIIDVTNLKDFSFATNHVGEVGEMVTFGAGLRLGDLDMALEEHERAVPHGVCPYVGVSGHATCGGFGPTSRMWGLFSDHIVELEVVTANGTIVQASEKTNPDLFFAMRGAGPSFGIITSLTLRTHQAPRRVILFEMNFRFPNTDVAADTLHHFQSWGLKSAPSQMGLRWVVNLKNTAVTGPKGIPLDWSLRGTFLGHSARFNRTLNKLTSGFRVKGDLVKLERLDWLESVQALGGNRPLSSEGINPSNSNASYYAKSFIVRDVSPMSYSQWTTFTKRLYGIASGIKKTQQLDWFISIDLMGGRYQGQETGVRGSGSKTSSFGPRDALLLFQMGGYGPKGASLDHGRLMDLTTGISNQVYDSLGGGRKELTGFNCYVDSEFSADRAHREYFGQENTGILQNLKRVWDPSRVFNHPHSF</sequence>
<accession>A0A2N5SIJ3</accession>
<evidence type="ECO:0000256" key="6">
    <source>
        <dbReference type="SAM" id="SignalP"/>
    </source>
</evidence>
<keyword evidence="4" id="KW-0274">FAD</keyword>
<dbReference type="STRING" id="200324.A0A2N5SIJ3"/>
<evidence type="ECO:0000259" key="7">
    <source>
        <dbReference type="PROSITE" id="PS51387"/>
    </source>
</evidence>
<gene>
    <name evidence="9" type="ORF">PCANC_05593</name>
    <name evidence="8" type="ORF">PCANC_19321</name>
</gene>
<proteinExistence type="inferred from homology"/>
<dbReference type="Pfam" id="PF08031">
    <property type="entry name" value="BBE"/>
    <property type="match status" value="1"/>
</dbReference>
<evidence type="ECO:0000256" key="4">
    <source>
        <dbReference type="ARBA" id="ARBA00022827"/>
    </source>
</evidence>
<dbReference type="InterPro" id="IPR050416">
    <property type="entry name" value="FAD-linked_Oxidoreductase"/>
</dbReference>
<dbReference type="Proteomes" id="UP000235388">
    <property type="component" value="Unassembled WGS sequence"/>
</dbReference>
<evidence type="ECO:0000256" key="1">
    <source>
        <dbReference type="ARBA" id="ARBA00001974"/>
    </source>
</evidence>
<evidence type="ECO:0000313" key="10">
    <source>
        <dbReference type="Proteomes" id="UP000235388"/>
    </source>
</evidence>
<keyword evidence="10" id="KW-1185">Reference proteome</keyword>
<dbReference type="EMBL" id="PGCJ01000962">
    <property type="protein sequence ID" value="PLW13045.1"/>
    <property type="molecule type" value="Genomic_DNA"/>
</dbReference>
<dbReference type="PANTHER" id="PTHR42973">
    <property type="entry name" value="BINDING OXIDOREDUCTASE, PUTATIVE (AFU_ORTHOLOGUE AFUA_1G17690)-RELATED"/>
    <property type="match status" value="1"/>
</dbReference>
<dbReference type="InterPro" id="IPR036318">
    <property type="entry name" value="FAD-bd_PCMH-like_sf"/>
</dbReference>
<evidence type="ECO:0000256" key="3">
    <source>
        <dbReference type="ARBA" id="ARBA00022630"/>
    </source>
</evidence>
<feature type="signal peptide" evidence="6">
    <location>
        <begin position="1"/>
        <end position="22"/>
    </location>
</feature>
<dbReference type="GO" id="GO:0016491">
    <property type="term" value="F:oxidoreductase activity"/>
    <property type="evidence" value="ECO:0007669"/>
    <property type="project" value="UniProtKB-KW"/>
</dbReference>
<keyword evidence="5" id="KW-0560">Oxidoreductase</keyword>
<comment type="caution">
    <text evidence="8">The sequence shown here is derived from an EMBL/GenBank/DDBJ whole genome shotgun (WGS) entry which is preliminary data.</text>
</comment>
<comment type="similarity">
    <text evidence="2">Belongs to the oxygen-dependent FAD-linked oxidoreductase family.</text>
</comment>
<evidence type="ECO:0000313" key="9">
    <source>
        <dbReference type="EMBL" id="PLW54515.1"/>
    </source>
</evidence>
<evidence type="ECO:0000313" key="8">
    <source>
        <dbReference type="EMBL" id="PLW13045.1"/>
    </source>
</evidence>
<dbReference type="AlphaFoldDB" id="A0A2N5SIJ3"/>
<feature type="chain" id="PRO_5015083542" description="FAD-binding PCMH-type domain-containing protein" evidence="6">
    <location>
        <begin position="23"/>
        <end position="548"/>
    </location>
</feature>
<dbReference type="InterPro" id="IPR006094">
    <property type="entry name" value="Oxid_FAD_bind_N"/>
</dbReference>
<dbReference type="PROSITE" id="PS51387">
    <property type="entry name" value="FAD_PCMH"/>
    <property type="match status" value="1"/>
</dbReference>
<dbReference type="InterPro" id="IPR016169">
    <property type="entry name" value="FAD-bd_PCMH_sub2"/>
</dbReference>
<reference evidence="8 10" key="1">
    <citation type="submission" date="2017-11" db="EMBL/GenBank/DDBJ databases">
        <title>De novo assembly and phasing of dikaryotic genomes from two isolates of Puccinia coronata f. sp. avenae, the causal agent of oat crown rust.</title>
        <authorList>
            <person name="Miller M.E."/>
            <person name="Zhang Y."/>
            <person name="Omidvar V."/>
            <person name="Sperschneider J."/>
            <person name="Schwessinger B."/>
            <person name="Raley C."/>
            <person name="Palmer J.M."/>
            <person name="Garnica D."/>
            <person name="Upadhyaya N."/>
            <person name="Rathjen J."/>
            <person name="Taylor J.M."/>
            <person name="Park R.F."/>
            <person name="Dodds P.N."/>
            <person name="Hirsch C.D."/>
            <person name="Kianian S.F."/>
            <person name="Figueroa M."/>
        </authorList>
    </citation>
    <scope>NUCLEOTIDE SEQUENCE [LARGE SCALE GENOMIC DNA]</scope>
    <source>
        <strain evidence="8">12NC29</strain>
    </source>
</reference>
<dbReference type="SUPFAM" id="SSF56176">
    <property type="entry name" value="FAD-binding/transporter-associated domain-like"/>
    <property type="match status" value="1"/>
</dbReference>
<organism evidence="8 10">
    <name type="scientific">Puccinia coronata f. sp. avenae</name>
    <dbReference type="NCBI Taxonomy" id="200324"/>
    <lineage>
        <taxon>Eukaryota</taxon>
        <taxon>Fungi</taxon>
        <taxon>Dikarya</taxon>
        <taxon>Basidiomycota</taxon>
        <taxon>Pucciniomycotina</taxon>
        <taxon>Pucciniomycetes</taxon>
        <taxon>Pucciniales</taxon>
        <taxon>Pucciniaceae</taxon>
        <taxon>Puccinia</taxon>
    </lineage>
</organism>
<dbReference type="PANTHER" id="PTHR42973:SF39">
    <property type="entry name" value="FAD-BINDING PCMH-TYPE DOMAIN-CONTAINING PROTEIN"/>
    <property type="match status" value="1"/>
</dbReference>
<dbReference type="EMBL" id="PGCJ01000045">
    <property type="protein sequence ID" value="PLW54515.1"/>
    <property type="molecule type" value="Genomic_DNA"/>
</dbReference>
<protein>
    <recommendedName>
        <fullName evidence="7">FAD-binding PCMH-type domain-containing protein</fullName>
    </recommendedName>
</protein>
<feature type="domain" description="FAD-binding PCMH-type" evidence="7">
    <location>
        <begin position="83"/>
        <end position="258"/>
    </location>
</feature>
<evidence type="ECO:0000256" key="2">
    <source>
        <dbReference type="ARBA" id="ARBA00005466"/>
    </source>
</evidence>
<dbReference type="InterPro" id="IPR012951">
    <property type="entry name" value="BBE"/>
</dbReference>
<dbReference type="OrthoDB" id="2503237at2759"/>
<dbReference type="InterPro" id="IPR016166">
    <property type="entry name" value="FAD-bd_PCMH"/>
</dbReference>
<name>A0A2N5SIJ3_9BASI</name>
<comment type="cofactor">
    <cofactor evidence="1">
        <name>FAD</name>
        <dbReference type="ChEBI" id="CHEBI:57692"/>
    </cofactor>
</comment>
<dbReference type="Gene3D" id="3.30.465.10">
    <property type="match status" value="1"/>
</dbReference>
<evidence type="ECO:0000256" key="5">
    <source>
        <dbReference type="ARBA" id="ARBA00023002"/>
    </source>
</evidence>
<keyword evidence="3" id="KW-0285">Flavoprotein</keyword>